<dbReference type="PANTHER" id="PTHR30469">
    <property type="entry name" value="MULTIDRUG RESISTANCE PROTEIN MDTA"/>
    <property type="match status" value="1"/>
</dbReference>
<evidence type="ECO:0000313" key="4">
    <source>
        <dbReference type="EMBL" id="GAA0876933.1"/>
    </source>
</evidence>
<keyword evidence="2" id="KW-0175">Coiled coil</keyword>
<protein>
    <submittedName>
        <fullName evidence="4">Efflux RND transporter periplasmic adaptor subunit</fullName>
    </submittedName>
</protein>
<dbReference type="Gene3D" id="2.40.50.100">
    <property type="match status" value="1"/>
</dbReference>
<dbReference type="Pfam" id="PF25954">
    <property type="entry name" value="Beta-barrel_RND_2"/>
    <property type="match status" value="1"/>
</dbReference>
<dbReference type="EMBL" id="BAAAFH010000022">
    <property type="protein sequence ID" value="GAA0876933.1"/>
    <property type="molecule type" value="Genomic_DNA"/>
</dbReference>
<dbReference type="Proteomes" id="UP001501126">
    <property type="component" value="Unassembled WGS sequence"/>
</dbReference>
<comment type="caution">
    <text evidence="4">The sequence shown here is derived from an EMBL/GenBank/DDBJ whole genome shotgun (WGS) entry which is preliminary data.</text>
</comment>
<comment type="similarity">
    <text evidence="1">Belongs to the membrane fusion protein (MFP) (TC 8.A.1) family.</text>
</comment>
<proteinExistence type="inferred from homology"/>
<sequence>MKKGIIFLSAVTLILIGCSEATQISKLEEKRTKLKNELADIEKKIAEMDTTSNSTPAALVSLAPVELTEFVHNIDVQGNIETEKDALVNAESNGVIREVLVKEGQRVSKGQALVRIDASIISDNIQELKTGVDFAQYNYDKQKELFDKGVGSEFQLKQAKNNLDNLKEKLTGLQTQRSKYTVVAPFDGVIDEVFPKIGEMAGPQSPVVRLVNNREVKVTAEISERLYSRIKVGTPVQLTVPSLGDTTVSLTITNIGNYIHPTNRTFRIQAALKENKILLPNMLAQVQILDYKNEEAIVVPTPALLKDRDNNSYVFVADSKEGQLIARRVNVKVVESYNGVSEVNGDLSVEDQVVLKGAKGVSEGDYLRVK</sequence>
<dbReference type="Gene3D" id="2.40.30.170">
    <property type="match status" value="1"/>
</dbReference>
<accession>A0ABP3Y7X9</accession>
<gene>
    <name evidence="4" type="ORF">GCM10009118_33430</name>
</gene>
<dbReference type="Gene3D" id="2.40.420.20">
    <property type="match status" value="1"/>
</dbReference>
<feature type="domain" description="CusB-like beta-barrel" evidence="3">
    <location>
        <begin position="218"/>
        <end position="288"/>
    </location>
</feature>
<evidence type="ECO:0000259" key="3">
    <source>
        <dbReference type="Pfam" id="PF25954"/>
    </source>
</evidence>
<dbReference type="NCBIfam" id="TIGR01730">
    <property type="entry name" value="RND_mfp"/>
    <property type="match status" value="1"/>
</dbReference>
<evidence type="ECO:0000313" key="5">
    <source>
        <dbReference type="Proteomes" id="UP001501126"/>
    </source>
</evidence>
<dbReference type="InterPro" id="IPR058792">
    <property type="entry name" value="Beta-barrel_RND_2"/>
</dbReference>
<dbReference type="PROSITE" id="PS51257">
    <property type="entry name" value="PROKAR_LIPOPROTEIN"/>
    <property type="match status" value="1"/>
</dbReference>
<dbReference type="Gene3D" id="1.10.287.470">
    <property type="entry name" value="Helix hairpin bin"/>
    <property type="match status" value="1"/>
</dbReference>
<keyword evidence="5" id="KW-1185">Reference proteome</keyword>
<reference evidence="5" key="1">
    <citation type="journal article" date="2019" name="Int. J. Syst. Evol. Microbiol.">
        <title>The Global Catalogue of Microorganisms (GCM) 10K type strain sequencing project: providing services to taxonomists for standard genome sequencing and annotation.</title>
        <authorList>
            <consortium name="The Broad Institute Genomics Platform"/>
            <consortium name="The Broad Institute Genome Sequencing Center for Infectious Disease"/>
            <person name="Wu L."/>
            <person name="Ma J."/>
        </authorList>
    </citation>
    <scope>NUCLEOTIDE SEQUENCE [LARGE SCALE GENOMIC DNA]</scope>
    <source>
        <strain evidence="5">JCM 16083</strain>
    </source>
</reference>
<name>A0ABP3Y7X9_9FLAO</name>
<dbReference type="PANTHER" id="PTHR30469:SF15">
    <property type="entry name" value="HLYD FAMILY OF SECRETION PROTEINS"/>
    <property type="match status" value="1"/>
</dbReference>
<dbReference type="SUPFAM" id="SSF111369">
    <property type="entry name" value="HlyD-like secretion proteins"/>
    <property type="match status" value="1"/>
</dbReference>
<dbReference type="RefSeq" id="WP_343790774.1">
    <property type="nucleotide sequence ID" value="NZ_BAAAFH010000022.1"/>
</dbReference>
<evidence type="ECO:0000256" key="2">
    <source>
        <dbReference type="SAM" id="Coils"/>
    </source>
</evidence>
<evidence type="ECO:0000256" key="1">
    <source>
        <dbReference type="ARBA" id="ARBA00009477"/>
    </source>
</evidence>
<organism evidence="4 5">
    <name type="scientific">Wandonia haliotis</name>
    <dbReference type="NCBI Taxonomy" id="574963"/>
    <lineage>
        <taxon>Bacteria</taxon>
        <taxon>Pseudomonadati</taxon>
        <taxon>Bacteroidota</taxon>
        <taxon>Flavobacteriia</taxon>
        <taxon>Flavobacteriales</taxon>
        <taxon>Crocinitomicaceae</taxon>
        <taxon>Wandonia</taxon>
    </lineage>
</organism>
<feature type="coiled-coil region" evidence="2">
    <location>
        <begin position="24"/>
        <end position="51"/>
    </location>
</feature>
<dbReference type="InterPro" id="IPR006143">
    <property type="entry name" value="RND_pump_MFP"/>
</dbReference>